<dbReference type="CDD" id="cd14738">
    <property type="entry name" value="PAAR_2"/>
    <property type="match status" value="1"/>
</dbReference>
<name>A0A327VY67_9BACT</name>
<feature type="compositionally biased region" description="Low complexity" evidence="1">
    <location>
        <begin position="23"/>
        <end position="34"/>
    </location>
</feature>
<protein>
    <submittedName>
        <fullName evidence="2">Putative Zn-binding protein involved in type VI secretion</fullName>
    </submittedName>
</protein>
<dbReference type="EMBL" id="QLMA01000005">
    <property type="protein sequence ID" value="RAJ80140.1"/>
    <property type="molecule type" value="Genomic_DNA"/>
</dbReference>
<comment type="caution">
    <text evidence="2">The sequence shown here is derived from an EMBL/GenBank/DDBJ whole genome shotgun (WGS) entry which is preliminary data.</text>
</comment>
<dbReference type="Gene3D" id="2.60.200.60">
    <property type="match status" value="2"/>
</dbReference>
<dbReference type="RefSeq" id="WP_111593154.1">
    <property type="nucleotide sequence ID" value="NZ_QLMA01000005.1"/>
</dbReference>
<keyword evidence="3" id="KW-1185">Reference proteome</keyword>
<evidence type="ECO:0000256" key="1">
    <source>
        <dbReference type="SAM" id="MobiDB-lite"/>
    </source>
</evidence>
<dbReference type="InterPro" id="IPR008727">
    <property type="entry name" value="PAAR_motif"/>
</dbReference>
<reference evidence="2 3" key="1">
    <citation type="submission" date="2018-06" db="EMBL/GenBank/DDBJ databases">
        <title>Genomic Encyclopedia of Archaeal and Bacterial Type Strains, Phase II (KMG-II): from individual species to whole genera.</title>
        <authorList>
            <person name="Goeker M."/>
        </authorList>
    </citation>
    <scope>NUCLEOTIDE SEQUENCE [LARGE SCALE GENOMIC DNA]</scope>
    <source>
        <strain evidence="2 3">DSM 29821</strain>
    </source>
</reference>
<feature type="region of interest" description="Disordered" evidence="1">
    <location>
        <begin position="1"/>
        <end position="34"/>
    </location>
</feature>
<organism evidence="2 3">
    <name type="scientific">Chitinophaga dinghuensis</name>
    <dbReference type="NCBI Taxonomy" id="1539050"/>
    <lineage>
        <taxon>Bacteria</taxon>
        <taxon>Pseudomonadati</taxon>
        <taxon>Bacteroidota</taxon>
        <taxon>Chitinophagia</taxon>
        <taxon>Chitinophagales</taxon>
        <taxon>Chitinophagaceae</taxon>
        <taxon>Chitinophaga</taxon>
    </lineage>
</organism>
<gene>
    <name evidence="2" type="ORF">CLV59_105248</name>
</gene>
<evidence type="ECO:0000313" key="2">
    <source>
        <dbReference type="EMBL" id="RAJ80140.1"/>
    </source>
</evidence>
<proteinExistence type="predicted"/>
<dbReference type="Proteomes" id="UP000249819">
    <property type="component" value="Unassembled WGS sequence"/>
</dbReference>
<accession>A0A327VY67</accession>
<dbReference type="AlphaFoldDB" id="A0A327VY67"/>
<sequence length="99" mass="9415">MPAAARVGDNHTCPLTNPPPTATPHTGGPITGPGVPNVLIEGKPAATVGNPCTCAGPPDSIMKGSSSVMIGGKPAARVGDQTAHGGSIAVGAATVQIGG</sequence>
<dbReference type="Pfam" id="PF05488">
    <property type="entry name" value="PAAR_motif"/>
    <property type="match status" value="1"/>
</dbReference>
<evidence type="ECO:0000313" key="3">
    <source>
        <dbReference type="Proteomes" id="UP000249819"/>
    </source>
</evidence>
<dbReference type="OrthoDB" id="9807902at2"/>